<feature type="non-terminal residue" evidence="1">
    <location>
        <position position="1"/>
    </location>
</feature>
<reference evidence="2" key="2">
    <citation type="submission" date="2015-01" db="EMBL/GenBank/DDBJ databases">
        <title>Evolutionary Origins and Diversification of the Mycorrhizal Mutualists.</title>
        <authorList>
            <consortium name="DOE Joint Genome Institute"/>
            <consortium name="Mycorrhizal Genomics Consortium"/>
            <person name="Kohler A."/>
            <person name="Kuo A."/>
            <person name="Nagy L.G."/>
            <person name="Floudas D."/>
            <person name="Copeland A."/>
            <person name="Barry K.W."/>
            <person name="Cichocki N."/>
            <person name="Veneault-Fourrey C."/>
            <person name="LaButti K."/>
            <person name="Lindquist E.A."/>
            <person name="Lipzen A."/>
            <person name="Lundell T."/>
            <person name="Morin E."/>
            <person name="Murat C."/>
            <person name="Riley R."/>
            <person name="Ohm R."/>
            <person name="Sun H."/>
            <person name="Tunlid A."/>
            <person name="Henrissat B."/>
            <person name="Grigoriev I.V."/>
            <person name="Hibbett D.S."/>
            <person name="Martin F."/>
        </authorList>
    </citation>
    <scope>NUCLEOTIDE SEQUENCE [LARGE SCALE GENOMIC DNA]</scope>
    <source>
        <strain evidence="2">Ve08.2h10</strain>
    </source>
</reference>
<dbReference type="Proteomes" id="UP000054538">
    <property type="component" value="Unassembled WGS sequence"/>
</dbReference>
<dbReference type="OrthoDB" id="2684196at2759"/>
<dbReference type="HOGENOM" id="CLU_2838201_0_0_1"/>
<keyword evidence="2" id="KW-1185">Reference proteome</keyword>
<accession>A0A0D0DFK3</accession>
<gene>
    <name evidence="1" type="ORF">PAXRUDRAFT_40757</name>
</gene>
<dbReference type="EMBL" id="KN824984">
    <property type="protein sequence ID" value="KIK96477.1"/>
    <property type="molecule type" value="Genomic_DNA"/>
</dbReference>
<sequence length="76" mass="8558">KANLNSHLAQWHIKLQQKYKNEHDEGLTYIGPLRALPLTPVMVLNWTCALEEGQATLSMPPNIESFDPANKAPILH</sequence>
<dbReference type="AlphaFoldDB" id="A0A0D0DFK3"/>
<dbReference type="InParanoid" id="A0A0D0DFK3"/>
<evidence type="ECO:0000313" key="2">
    <source>
        <dbReference type="Proteomes" id="UP000054538"/>
    </source>
</evidence>
<protein>
    <submittedName>
        <fullName evidence="1">Uncharacterized protein</fullName>
    </submittedName>
</protein>
<organism evidence="1 2">
    <name type="scientific">Paxillus rubicundulus Ve08.2h10</name>
    <dbReference type="NCBI Taxonomy" id="930991"/>
    <lineage>
        <taxon>Eukaryota</taxon>
        <taxon>Fungi</taxon>
        <taxon>Dikarya</taxon>
        <taxon>Basidiomycota</taxon>
        <taxon>Agaricomycotina</taxon>
        <taxon>Agaricomycetes</taxon>
        <taxon>Agaricomycetidae</taxon>
        <taxon>Boletales</taxon>
        <taxon>Paxilineae</taxon>
        <taxon>Paxillaceae</taxon>
        <taxon>Paxillus</taxon>
    </lineage>
</organism>
<proteinExistence type="predicted"/>
<evidence type="ECO:0000313" key="1">
    <source>
        <dbReference type="EMBL" id="KIK96477.1"/>
    </source>
</evidence>
<reference evidence="1 2" key="1">
    <citation type="submission" date="2014-04" db="EMBL/GenBank/DDBJ databases">
        <authorList>
            <consortium name="DOE Joint Genome Institute"/>
            <person name="Kuo A."/>
            <person name="Kohler A."/>
            <person name="Jargeat P."/>
            <person name="Nagy L.G."/>
            <person name="Floudas D."/>
            <person name="Copeland A."/>
            <person name="Barry K.W."/>
            <person name="Cichocki N."/>
            <person name="Veneault-Fourrey C."/>
            <person name="LaButti K."/>
            <person name="Lindquist E.A."/>
            <person name="Lipzen A."/>
            <person name="Lundell T."/>
            <person name="Morin E."/>
            <person name="Murat C."/>
            <person name="Sun H."/>
            <person name="Tunlid A."/>
            <person name="Henrissat B."/>
            <person name="Grigoriev I.V."/>
            <person name="Hibbett D.S."/>
            <person name="Martin F."/>
            <person name="Nordberg H.P."/>
            <person name="Cantor M.N."/>
            <person name="Hua S.X."/>
        </authorList>
    </citation>
    <scope>NUCLEOTIDE SEQUENCE [LARGE SCALE GENOMIC DNA]</scope>
    <source>
        <strain evidence="1 2">Ve08.2h10</strain>
    </source>
</reference>
<name>A0A0D0DFK3_9AGAM</name>
<feature type="non-terminal residue" evidence="1">
    <location>
        <position position="76"/>
    </location>
</feature>